<dbReference type="OrthoDB" id="10627669at2759"/>
<reference evidence="2" key="1">
    <citation type="submission" date="2022-08" db="EMBL/GenBank/DDBJ databases">
        <authorList>
            <person name="Kallberg Y."/>
            <person name="Tangrot J."/>
            <person name="Rosling A."/>
        </authorList>
    </citation>
    <scope>NUCLEOTIDE SEQUENCE</scope>
    <source>
        <strain evidence="2">Wild A</strain>
    </source>
</reference>
<keyword evidence="1" id="KW-0472">Membrane</keyword>
<keyword evidence="3" id="KW-1185">Reference proteome</keyword>
<feature type="non-terminal residue" evidence="2">
    <location>
        <position position="1"/>
    </location>
</feature>
<keyword evidence="1" id="KW-1133">Transmembrane helix</keyword>
<accession>A0A9W4X7J9</accession>
<feature type="transmembrane region" description="Helical" evidence="1">
    <location>
        <begin position="84"/>
        <end position="104"/>
    </location>
</feature>
<sequence length="105" mass="11715">VKITQKIGQRGATKKITRFEKKIEAALESNDKTEINKLKKQLIEFIKSNNVYYQAKKGEAQQLLKQLESGSTINHSDSSKTLPFCAQIGLGMGTVLAVLFFTLLI</sequence>
<organism evidence="2 3">
    <name type="scientific">Funneliformis geosporum</name>
    <dbReference type="NCBI Taxonomy" id="1117311"/>
    <lineage>
        <taxon>Eukaryota</taxon>
        <taxon>Fungi</taxon>
        <taxon>Fungi incertae sedis</taxon>
        <taxon>Mucoromycota</taxon>
        <taxon>Glomeromycotina</taxon>
        <taxon>Glomeromycetes</taxon>
        <taxon>Glomerales</taxon>
        <taxon>Glomeraceae</taxon>
        <taxon>Funneliformis</taxon>
    </lineage>
</organism>
<keyword evidence="1" id="KW-0812">Transmembrane</keyword>
<dbReference type="EMBL" id="CAMKVN010024747">
    <property type="protein sequence ID" value="CAI2200582.1"/>
    <property type="molecule type" value="Genomic_DNA"/>
</dbReference>
<gene>
    <name evidence="2" type="ORF">FWILDA_LOCUS19641</name>
</gene>
<name>A0A9W4X7J9_9GLOM</name>
<proteinExistence type="predicted"/>
<dbReference type="AlphaFoldDB" id="A0A9W4X7J9"/>
<dbReference type="Proteomes" id="UP001153678">
    <property type="component" value="Unassembled WGS sequence"/>
</dbReference>
<evidence type="ECO:0000313" key="3">
    <source>
        <dbReference type="Proteomes" id="UP001153678"/>
    </source>
</evidence>
<comment type="caution">
    <text evidence="2">The sequence shown here is derived from an EMBL/GenBank/DDBJ whole genome shotgun (WGS) entry which is preliminary data.</text>
</comment>
<evidence type="ECO:0000256" key="1">
    <source>
        <dbReference type="SAM" id="Phobius"/>
    </source>
</evidence>
<protein>
    <submittedName>
        <fullName evidence="2">13458_t:CDS:1</fullName>
    </submittedName>
</protein>
<evidence type="ECO:0000313" key="2">
    <source>
        <dbReference type="EMBL" id="CAI2200582.1"/>
    </source>
</evidence>